<evidence type="ECO:0000259" key="12">
    <source>
        <dbReference type="PROSITE" id="PS51406"/>
    </source>
</evidence>
<comment type="subunit">
    <text evidence="9">Heterohexamer; disulfide linked. Contains 2 sets of 3 non-identical chains (alpha, beta and gamma). The 2 heterotrimers are in head to head conformation with the N-termini in a small central domain.</text>
</comment>
<protein>
    <recommendedName>
        <fullName evidence="12">Fibrinogen C-terminal domain-containing protein</fullName>
    </recommendedName>
</protein>
<dbReference type="GO" id="GO:0051258">
    <property type="term" value="P:protein polymerization"/>
    <property type="evidence" value="ECO:0007669"/>
    <property type="project" value="InterPro"/>
</dbReference>
<dbReference type="InterPro" id="IPR012290">
    <property type="entry name" value="Fibrinogen_a/b/g_coil_dom"/>
</dbReference>
<comment type="caution">
    <text evidence="13">The sequence shown here is derived from an EMBL/GenBank/DDBJ whole genome shotgun (WGS) entry which is preliminary data.</text>
</comment>
<dbReference type="EMBL" id="JAULUE010002068">
    <property type="protein sequence ID" value="KAK5875454.1"/>
    <property type="molecule type" value="Genomic_DNA"/>
</dbReference>
<dbReference type="Pfam" id="PF00147">
    <property type="entry name" value="Fibrinogen_C"/>
    <property type="match status" value="1"/>
</dbReference>
<feature type="region of interest" description="Disordered" evidence="10">
    <location>
        <begin position="325"/>
        <end position="351"/>
    </location>
</feature>
<name>A0AAN8GBC9_9TELE</name>
<keyword evidence="3" id="KW-0356">Hemostasis</keyword>
<keyword evidence="7" id="KW-1015">Disulfide bond</keyword>
<evidence type="ECO:0000256" key="11">
    <source>
        <dbReference type="SAM" id="SignalP"/>
    </source>
</evidence>
<dbReference type="Proteomes" id="UP001335648">
    <property type="component" value="Unassembled WGS sequence"/>
</dbReference>
<keyword evidence="5" id="KW-0175">Coiled coil</keyword>
<keyword evidence="14" id="KW-1185">Reference proteome</keyword>
<feature type="compositionally biased region" description="Polar residues" evidence="10">
    <location>
        <begin position="334"/>
        <end position="343"/>
    </location>
</feature>
<dbReference type="PROSITE" id="PS00514">
    <property type="entry name" value="FIBRINOGEN_C_1"/>
    <property type="match status" value="1"/>
</dbReference>
<dbReference type="GO" id="GO:0072377">
    <property type="term" value="P:blood coagulation, common pathway"/>
    <property type="evidence" value="ECO:0007669"/>
    <property type="project" value="TreeGrafter"/>
</dbReference>
<evidence type="ECO:0000256" key="4">
    <source>
        <dbReference type="ARBA" id="ARBA00022729"/>
    </source>
</evidence>
<comment type="subcellular location">
    <subcellularLocation>
        <location evidence="1">Secreted</location>
    </subcellularLocation>
</comment>
<dbReference type="AlphaFoldDB" id="A0AAN8GBC9"/>
<dbReference type="PANTHER" id="PTHR47221:SF6">
    <property type="entry name" value="FIBRINOGEN ALPHA CHAIN"/>
    <property type="match status" value="1"/>
</dbReference>
<evidence type="ECO:0000313" key="13">
    <source>
        <dbReference type="EMBL" id="KAK5875454.1"/>
    </source>
</evidence>
<dbReference type="GO" id="GO:0030674">
    <property type="term" value="F:protein-macromolecule adaptor activity"/>
    <property type="evidence" value="ECO:0007669"/>
    <property type="project" value="TreeGrafter"/>
</dbReference>
<evidence type="ECO:0000256" key="6">
    <source>
        <dbReference type="ARBA" id="ARBA00023084"/>
    </source>
</evidence>
<dbReference type="Pfam" id="PF08702">
    <property type="entry name" value="Fib_alpha"/>
    <property type="match status" value="1"/>
</dbReference>
<feature type="region of interest" description="Disordered" evidence="10">
    <location>
        <begin position="258"/>
        <end position="294"/>
    </location>
</feature>
<dbReference type="InterPro" id="IPR036056">
    <property type="entry name" value="Fibrinogen-like_C"/>
</dbReference>
<feature type="compositionally biased region" description="Gly residues" evidence="10">
    <location>
        <begin position="282"/>
        <end position="292"/>
    </location>
</feature>
<keyword evidence="8" id="KW-0325">Glycoprotein</keyword>
<evidence type="ECO:0000256" key="3">
    <source>
        <dbReference type="ARBA" id="ARBA00022696"/>
    </source>
</evidence>
<evidence type="ECO:0000256" key="8">
    <source>
        <dbReference type="ARBA" id="ARBA00023180"/>
    </source>
</evidence>
<dbReference type="SUPFAM" id="SSF58010">
    <property type="entry name" value="Fibrinogen coiled-coil and central regions"/>
    <property type="match status" value="1"/>
</dbReference>
<dbReference type="PANTHER" id="PTHR47221">
    <property type="entry name" value="FIBRINOGEN ALPHA CHAIN"/>
    <property type="match status" value="1"/>
</dbReference>
<dbReference type="GO" id="GO:0005577">
    <property type="term" value="C:fibrinogen complex"/>
    <property type="evidence" value="ECO:0007669"/>
    <property type="project" value="InterPro"/>
</dbReference>
<accession>A0AAN8GBC9</accession>
<evidence type="ECO:0000256" key="10">
    <source>
        <dbReference type="SAM" id="MobiDB-lite"/>
    </source>
</evidence>
<feature type="signal peptide" evidence="11">
    <location>
        <begin position="1"/>
        <end position="17"/>
    </location>
</feature>
<organism evidence="13 14">
    <name type="scientific">Champsocephalus esox</name>
    <name type="common">pike icefish</name>
    <dbReference type="NCBI Taxonomy" id="159716"/>
    <lineage>
        <taxon>Eukaryota</taxon>
        <taxon>Metazoa</taxon>
        <taxon>Chordata</taxon>
        <taxon>Craniata</taxon>
        <taxon>Vertebrata</taxon>
        <taxon>Euteleostomi</taxon>
        <taxon>Actinopterygii</taxon>
        <taxon>Neopterygii</taxon>
        <taxon>Teleostei</taxon>
        <taxon>Neoteleostei</taxon>
        <taxon>Acanthomorphata</taxon>
        <taxon>Eupercaria</taxon>
        <taxon>Perciformes</taxon>
        <taxon>Notothenioidei</taxon>
        <taxon>Channichthyidae</taxon>
        <taxon>Champsocephalus</taxon>
    </lineage>
</organism>
<dbReference type="InterPro" id="IPR002181">
    <property type="entry name" value="Fibrinogen_a/b/g_C_dom"/>
</dbReference>
<feature type="domain" description="Fibrinogen C-terminal" evidence="12">
    <location>
        <begin position="423"/>
        <end position="656"/>
    </location>
</feature>
<dbReference type="PROSITE" id="PS51406">
    <property type="entry name" value="FIBRINOGEN_C_2"/>
    <property type="match status" value="1"/>
</dbReference>
<sequence length="657" mass="71874">MKNLVFFTLLCVASTLAEHLDPRGARPVEQGTRSDKCATAKEWPFCTDEQWGSKCPSGCRIQGLLDQYDHGTLKKIEKIRTLLDQNRAKHRSADQVSKQTYDYLKEKLTLDSGNDNSYFDLAQSLRTRITDMKIRIDRQLGALAALKQRVKDQVDDMQRLEIDIDIKLRSCKGSCQTYAKYDVDQDSLMTLQKQVDQLDSQATQNIEAVGTLYVMKSRPLKSVVVDSVYKSGKAQQNEDMFPEVKTVNLILELEGSSSSPATISKAPGTSFTSSSSTSSNLGGNGDILGGGDGFRHTSTGHVTCTKSTRLTVVQTKDGPVERVEEVMEGGPECQSMTDFSQGGSSSLFPSLSHTSSSSSSSSFSSSSKIVHASGTKGSLLDTKTGFDFGADFGADLGGFMTDLADDDVPDFHARSVKSVRTEREAGYIGKDCVDAHKKHLNGETSGLFTIRPGGQDSPQLVEVYCHQEGIMGGWVLVQLRENGALNFNRSWAEYRDAFGSVDATGGGEFWIGNQNLHLLTNQGENMLKVELEDWEGGVANAEFTIRVGSEDEGYPIHVSGYTGDAGDSLTMAHNGMKFSTFDKDNDKSEGSCAEMYGGGWWYNDCQAANLNGVYYKGAYEPEKTAPYGVANGVVWETFKPTNYSLKKVKMFIRSAAF</sequence>
<dbReference type="GO" id="GO:0042730">
    <property type="term" value="P:fibrinolysis"/>
    <property type="evidence" value="ECO:0007669"/>
    <property type="project" value="TreeGrafter"/>
</dbReference>
<dbReference type="Gene3D" id="3.90.215.10">
    <property type="entry name" value="Gamma Fibrinogen, chain A, domain 1"/>
    <property type="match status" value="1"/>
</dbReference>
<keyword evidence="2" id="KW-0964">Secreted</keyword>
<dbReference type="SMART" id="SM01212">
    <property type="entry name" value="Fib_alpha"/>
    <property type="match status" value="1"/>
</dbReference>
<dbReference type="InterPro" id="IPR014716">
    <property type="entry name" value="Fibrinogen_a/b/g_C_1"/>
</dbReference>
<feature type="chain" id="PRO_5042977581" description="Fibrinogen C-terminal domain-containing protein" evidence="11">
    <location>
        <begin position="18"/>
        <end position="657"/>
    </location>
</feature>
<dbReference type="Gene3D" id="1.20.5.50">
    <property type="match status" value="1"/>
</dbReference>
<evidence type="ECO:0000256" key="7">
    <source>
        <dbReference type="ARBA" id="ARBA00023157"/>
    </source>
</evidence>
<evidence type="ECO:0000256" key="2">
    <source>
        <dbReference type="ARBA" id="ARBA00022525"/>
    </source>
</evidence>
<dbReference type="InterPro" id="IPR020837">
    <property type="entry name" value="Fibrinogen_CS"/>
</dbReference>
<dbReference type="GO" id="GO:0005201">
    <property type="term" value="F:extracellular matrix structural constituent"/>
    <property type="evidence" value="ECO:0007669"/>
    <property type="project" value="TreeGrafter"/>
</dbReference>
<keyword evidence="6" id="KW-0094">Blood coagulation</keyword>
<dbReference type="SUPFAM" id="SSF56496">
    <property type="entry name" value="Fibrinogen C-terminal domain-like"/>
    <property type="match status" value="1"/>
</dbReference>
<dbReference type="InterPro" id="IPR037579">
    <property type="entry name" value="FIB_ANG-like"/>
</dbReference>
<keyword evidence="4 11" id="KW-0732">Signal</keyword>
<evidence type="ECO:0000256" key="5">
    <source>
        <dbReference type="ARBA" id="ARBA00023054"/>
    </source>
</evidence>
<evidence type="ECO:0000256" key="1">
    <source>
        <dbReference type="ARBA" id="ARBA00004613"/>
    </source>
</evidence>
<evidence type="ECO:0000313" key="14">
    <source>
        <dbReference type="Proteomes" id="UP001335648"/>
    </source>
</evidence>
<proteinExistence type="predicted"/>
<dbReference type="SMART" id="SM00186">
    <property type="entry name" value="FBG"/>
    <property type="match status" value="1"/>
</dbReference>
<dbReference type="GO" id="GO:0005102">
    <property type="term" value="F:signaling receptor binding"/>
    <property type="evidence" value="ECO:0007669"/>
    <property type="project" value="InterPro"/>
</dbReference>
<reference evidence="13 14" key="1">
    <citation type="journal article" date="2023" name="Mol. Biol. Evol.">
        <title>Genomics of Secondarily Temperate Adaptation in the Only Non-Antarctic Icefish.</title>
        <authorList>
            <person name="Rivera-Colon A.G."/>
            <person name="Rayamajhi N."/>
            <person name="Minhas B.F."/>
            <person name="Madrigal G."/>
            <person name="Bilyk K.T."/>
            <person name="Yoon V."/>
            <person name="Hune M."/>
            <person name="Gregory S."/>
            <person name="Cheng C.H.C."/>
            <person name="Catchen J.M."/>
        </authorList>
    </citation>
    <scope>NUCLEOTIDE SEQUENCE [LARGE SCALE GENOMIC DNA]</scope>
    <source>
        <strain evidence="13">JC2023a</strain>
    </source>
</reference>
<dbReference type="CDD" id="cd00087">
    <property type="entry name" value="FReD"/>
    <property type="match status" value="1"/>
</dbReference>
<feature type="compositionally biased region" description="Low complexity" evidence="10">
    <location>
        <begin position="269"/>
        <end position="281"/>
    </location>
</feature>
<dbReference type="GO" id="GO:0070527">
    <property type="term" value="P:platelet aggregation"/>
    <property type="evidence" value="ECO:0007669"/>
    <property type="project" value="TreeGrafter"/>
</dbReference>
<gene>
    <name evidence="13" type="ORF">CesoFtcFv8_026537</name>
</gene>
<evidence type="ECO:0000256" key="9">
    <source>
        <dbReference type="ARBA" id="ARBA00025974"/>
    </source>
</evidence>
<dbReference type="GO" id="GO:0034116">
    <property type="term" value="P:positive regulation of heterotypic cell-cell adhesion"/>
    <property type="evidence" value="ECO:0007669"/>
    <property type="project" value="TreeGrafter"/>
</dbReference>